<accession>V9KZB7</accession>
<dbReference type="PANTHER" id="PTHR31854">
    <property type="entry name" value="TUBULIN POLYGLUTAMYLASE COMPLEX SUBUNIT 2"/>
    <property type="match status" value="1"/>
</dbReference>
<reference evidence="5" key="2">
    <citation type="journal article" date="2007" name="PLoS Biol.">
        <title>Survey sequencing and comparative analysis of the elephant shark (Callorhinchus milii) genome.</title>
        <authorList>
            <person name="Venkatesh B."/>
            <person name="Kirkness E.F."/>
            <person name="Loh Y.H."/>
            <person name="Halpern A.L."/>
            <person name="Lee A.P."/>
            <person name="Johnson J."/>
            <person name="Dandona N."/>
            <person name="Viswanathan L.D."/>
            <person name="Tay A."/>
            <person name="Venter J.C."/>
            <person name="Strausberg R.L."/>
            <person name="Brenner S."/>
        </authorList>
    </citation>
    <scope>NUCLEOTIDE SEQUENCE [LARGE SCALE GENOMIC DNA]</scope>
</reference>
<organism evidence="3">
    <name type="scientific">Callorhinchus milii</name>
    <name type="common">Ghost shark</name>
    <dbReference type="NCBI Taxonomy" id="7868"/>
    <lineage>
        <taxon>Eukaryota</taxon>
        <taxon>Metazoa</taxon>
        <taxon>Chordata</taxon>
        <taxon>Craniata</taxon>
        <taxon>Vertebrata</taxon>
        <taxon>Chondrichthyes</taxon>
        <taxon>Holocephali</taxon>
        <taxon>Chimaeriformes</taxon>
        <taxon>Callorhinchidae</taxon>
        <taxon>Callorhinchus</taxon>
    </lineage>
</organism>
<evidence type="ECO:0000259" key="2">
    <source>
        <dbReference type="SMART" id="SM00860"/>
    </source>
</evidence>
<evidence type="ECO:0000313" key="4">
    <source>
        <dbReference type="Ensembl" id="ENSCMIP00000023798.1"/>
    </source>
</evidence>
<feature type="domain" description="Knr4/Smi1-like" evidence="2">
    <location>
        <begin position="40"/>
        <end position="193"/>
    </location>
</feature>
<evidence type="ECO:0000313" key="3">
    <source>
        <dbReference type="EMBL" id="AFP04222.1"/>
    </source>
</evidence>
<dbReference type="OrthoDB" id="10249691at2759"/>
<dbReference type="GeneID" id="103180977"/>
<dbReference type="PANTHER" id="PTHR31854:SF2">
    <property type="entry name" value="TUBULIN POLYGLUTAMYLASE COMPLEX SUBUNIT 2"/>
    <property type="match status" value="1"/>
</dbReference>
<dbReference type="InterPro" id="IPR039231">
    <property type="entry name" value="TPGS2"/>
</dbReference>
<dbReference type="Ensembl" id="ENSCMIT00000024200.1">
    <property type="protein sequence ID" value="ENSCMIP00000023798.1"/>
    <property type="gene ID" value="ENSCMIG00000010598.1"/>
</dbReference>
<feature type="compositionally biased region" description="Acidic residues" evidence="1">
    <location>
        <begin position="116"/>
        <end position="126"/>
    </location>
</feature>
<name>V9KZB7_CALMI</name>
<dbReference type="InterPro" id="IPR018958">
    <property type="entry name" value="Knr4/Smi1-like_dom"/>
</dbReference>
<feature type="region of interest" description="Disordered" evidence="1">
    <location>
        <begin position="115"/>
        <end position="136"/>
    </location>
</feature>
<dbReference type="Proteomes" id="UP000314986">
    <property type="component" value="Unassembled WGS sequence"/>
</dbReference>
<feature type="compositionally biased region" description="Polar residues" evidence="1">
    <location>
        <begin position="267"/>
        <end position="292"/>
    </location>
</feature>
<dbReference type="EMBL" id="JW871704">
    <property type="protein sequence ID" value="AFP04222.1"/>
    <property type="molecule type" value="mRNA"/>
</dbReference>
<dbReference type="OMA" id="WQFLAET"/>
<reference evidence="5" key="1">
    <citation type="journal article" date="2006" name="Science">
        <title>Ancient noncoding elements conserved in the human genome.</title>
        <authorList>
            <person name="Venkatesh B."/>
            <person name="Kirkness E.F."/>
            <person name="Loh Y.H."/>
            <person name="Halpern A.L."/>
            <person name="Lee A.P."/>
            <person name="Johnson J."/>
            <person name="Dandona N."/>
            <person name="Viswanathan L.D."/>
            <person name="Tay A."/>
            <person name="Venter J.C."/>
            <person name="Strausberg R.L."/>
            <person name="Brenner S."/>
        </authorList>
    </citation>
    <scope>NUCLEOTIDE SEQUENCE [LARGE SCALE GENOMIC DNA]</scope>
</reference>
<sequence>MEDNKTTKMKDFVDRLTLGVTKVLESRPGVAEVRFMENEPAERHMIISWEQKNCCIIPEDLRNFYLMSDGFLMTWSIRFDGSVMELGSMVINSISKLTRLGAASVYSLPNAPTLADIEDDTDDEGTEGASEKPRFGSDSRIFELDSCNGNGKVCLIYKNVKSGAASVHAEIWFLDRALYWHFITSTFTAYYRLMVIHLGLPQWQYTFTKHGISPQAKQWFNMYKPLTFNTNVAVEEGETFVNKLDPGRAFKNKNKLQIPKKKAPVQPVTTHKSQTGQVTGRSTTQSGNITKK</sequence>
<reference evidence="3 5" key="3">
    <citation type="journal article" date="2014" name="Nature">
        <title>Elephant shark genome provides unique insights into gnathostome evolution.</title>
        <authorList>
            <consortium name="International Elephant Shark Genome Sequencing Consortium"/>
            <person name="Venkatesh B."/>
            <person name="Lee A.P."/>
            <person name="Ravi V."/>
            <person name="Maurya A.K."/>
            <person name="Lian M.M."/>
            <person name="Swann J.B."/>
            <person name="Ohta Y."/>
            <person name="Flajnik M.F."/>
            <person name="Sutoh Y."/>
            <person name="Kasahara M."/>
            <person name="Hoon S."/>
            <person name="Gangu V."/>
            <person name="Roy S.W."/>
            <person name="Irimia M."/>
            <person name="Korzh V."/>
            <person name="Kondrychyn I."/>
            <person name="Lim Z.W."/>
            <person name="Tay B.H."/>
            <person name="Tohari S."/>
            <person name="Kong K.W."/>
            <person name="Ho S."/>
            <person name="Lorente-Galdos B."/>
            <person name="Quilez J."/>
            <person name="Marques-Bonet T."/>
            <person name="Raney B.J."/>
            <person name="Ingham P.W."/>
            <person name="Tay A."/>
            <person name="Hillier L.W."/>
            <person name="Minx P."/>
            <person name="Boehm T."/>
            <person name="Wilson R.K."/>
            <person name="Brenner S."/>
            <person name="Warren W.C."/>
        </authorList>
    </citation>
    <scope>NUCLEOTIDE SEQUENCE</scope>
    <source>
        <tissue evidence="3">Testis</tissue>
    </source>
</reference>
<dbReference type="AlphaFoldDB" id="V9KZB7"/>
<dbReference type="GeneTree" id="ENSGT00390000018344"/>
<dbReference type="SMART" id="SM00860">
    <property type="entry name" value="SMI1_KNR4"/>
    <property type="match status" value="1"/>
</dbReference>
<evidence type="ECO:0000313" key="5">
    <source>
        <dbReference type="Proteomes" id="UP000314986"/>
    </source>
</evidence>
<reference evidence="4" key="4">
    <citation type="submission" date="2025-05" db="UniProtKB">
        <authorList>
            <consortium name="Ensembl"/>
        </authorList>
    </citation>
    <scope>IDENTIFICATION</scope>
</reference>
<dbReference type="CTD" id="25941"/>
<gene>
    <name evidence="4" type="primary">tpgs2</name>
</gene>
<dbReference type="RefSeq" id="XP_007895328.1">
    <property type="nucleotide sequence ID" value="XM_007897137.2"/>
</dbReference>
<feature type="region of interest" description="Disordered" evidence="1">
    <location>
        <begin position="257"/>
        <end position="292"/>
    </location>
</feature>
<dbReference type="InterPro" id="IPR037883">
    <property type="entry name" value="Knr4/Smi1-like_sf"/>
</dbReference>
<evidence type="ECO:0000256" key="1">
    <source>
        <dbReference type="SAM" id="MobiDB-lite"/>
    </source>
</evidence>
<keyword evidence="5" id="KW-1185">Reference proteome</keyword>
<proteinExistence type="evidence at transcript level"/>
<dbReference type="KEGG" id="cmk:103180977"/>
<dbReference type="SUPFAM" id="SSF160631">
    <property type="entry name" value="SMI1/KNR4-like"/>
    <property type="match status" value="1"/>
</dbReference>
<dbReference type="STRING" id="7868.ENSCMIP00000023798"/>
<protein>
    <submittedName>
        <fullName evidence="3 4">Tubulin polyglutamylase complex subunit 2</fullName>
    </submittedName>
</protein>